<evidence type="ECO:0000256" key="1">
    <source>
        <dbReference type="ARBA" id="ARBA00006484"/>
    </source>
</evidence>
<keyword evidence="2" id="KW-0560">Oxidoreductase</keyword>
<gene>
    <name evidence="4" type="ORF">MMON_04410</name>
</gene>
<sequence length="302" mass="32339">MAKFTRHYRMAAQLGAATRSPPEEYGMGSLDGRVVFITGAARGQGRSHAVMCAEQGADIVGVDICEDLDVVPYHLGTEDDLEETARLVEKTGRQMITRKADVRDIAALQEAFDAGVKEFGHVDTVIANAGVVLTNADERDASEALRLGLDIMLIGVWNAFQVAIPHMKERGEGGNLIATSSMIALLDLTDGRGGSDAYLMSKVAVVGLVRAYAAMLAPDRIRVNAVAPTNCATPMITENPALFKVIEDNPRMVNAVQTALPDLPLIEPRDVSNAILFLLSDAGRSFTGSMLKVDAGMDVRRG</sequence>
<keyword evidence="3" id="KW-0520">NAD</keyword>
<dbReference type="Pfam" id="PF13561">
    <property type="entry name" value="adh_short_C2"/>
    <property type="match status" value="1"/>
</dbReference>
<dbReference type="PANTHER" id="PTHR43180:SF66">
    <property type="entry name" value="SHORT-CHAIN DEHYDROGENASE_REDUCTASE FAMILY PROTEIN"/>
    <property type="match status" value="1"/>
</dbReference>
<dbReference type="FunFam" id="3.40.50.720:FF:000084">
    <property type="entry name" value="Short-chain dehydrogenase reductase"/>
    <property type="match status" value="1"/>
</dbReference>
<dbReference type="InterPro" id="IPR002347">
    <property type="entry name" value="SDR_fam"/>
</dbReference>
<evidence type="ECO:0000313" key="5">
    <source>
        <dbReference type="Proteomes" id="UP000466039"/>
    </source>
</evidence>
<evidence type="ECO:0000256" key="3">
    <source>
        <dbReference type="ARBA" id="ARBA00023027"/>
    </source>
</evidence>
<dbReference type="NCBIfam" id="TIGR03971">
    <property type="entry name" value="SDR_subfam_1"/>
    <property type="match status" value="1"/>
</dbReference>
<dbReference type="InterPro" id="IPR036291">
    <property type="entry name" value="NAD(P)-bd_dom_sf"/>
</dbReference>
<dbReference type="GO" id="GO:0016491">
    <property type="term" value="F:oxidoreductase activity"/>
    <property type="evidence" value="ECO:0007669"/>
    <property type="project" value="UniProtKB-KW"/>
</dbReference>
<dbReference type="AlphaFoldDB" id="A0AAD1MY53"/>
<comment type="similarity">
    <text evidence="1">Belongs to the short-chain dehydrogenases/reductases (SDR) family.</text>
</comment>
<name>A0AAD1MY53_MYCMB</name>
<protein>
    <submittedName>
        <fullName evidence="4">Short-chain dehydrogenase/reductase</fullName>
    </submittedName>
</protein>
<keyword evidence="5" id="KW-1185">Reference proteome</keyword>
<dbReference type="Gene3D" id="3.40.50.720">
    <property type="entry name" value="NAD(P)-binding Rossmann-like Domain"/>
    <property type="match status" value="1"/>
</dbReference>
<dbReference type="EMBL" id="AP022617">
    <property type="protein sequence ID" value="BBZ59140.1"/>
    <property type="molecule type" value="Genomic_DNA"/>
</dbReference>
<evidence type="ECO:0000313" key="4">
    <source>
        <dbReference type="EMBL" id="BBZ59140.1"/>
    </source>
</evidence>
<dbReference type="PANTHER" id="PTHR43180">
    <property type="entry name" value="3-OXOACYL-(ACYL-CARRIER-PROTEIN) REDUCTASE (AFU_ORTHOLOGUE AFUA_6G11210)"/>
    <property type="match status" value="1"/>
</dbReference>
<dbReference type="CDD" id="cd05233">
    <property type="entry name" value="SDR_c"/>
    <property type="match status" value="1"/>
</dbReference>
<organism evidence="4 5">
    <name type="scientific">Mycolicibacterium monacense</name>
    <name type="common">Mycobacterium monacense</name>
    <dbReference type="NCBI Taxonomy" id="85693"/>
    <lineage>
        <taxon>Bacteria</taxon>
        <taxon>Bacillati</taxon>
        <taxon>Actinomycetota</taxon>
        <taxon>Actinomycetes</taxon>
        <taxon>Mycobacteriales</taxon>
        <taxon>Mycobacteriaceae</taxon>
        <taxon>Mycolicibacterium</taxon>
    </lineage>
</organism>
<dbReference type="SUPFAM" id="SSF51735">
    <property type="entry name" value="NAD(P)-binding Rossmann-fold domains"/>
    <property type="match status" value="1"/>
</dbReference>
<evidence type="ECO:0000256" key="2">
    <source>
        <dbReference type="ARBA" id="ARBA00023002"/>
    </source>
</evidence>
<dbReference type="InterPro" id="IPR023985">
    <property type="entry name" value="SDR_subfam_1"/>
</dbReference>
<accession>A0AAD1MY53</accession>
<dbReference type="Proteomes" id="UP000466039">
    <property type="component" value="Chromosome"/>
</dbReference>
<reference evidence="4 5" key="1">
    <citation type="journal article" date="2019" name="Emerg. Microbes Infect.">
        <title>Comprehensive subspecies identification of 175 nontuberculous mycobacteria species based on 7547 genomic profiles.</title>
        <authorList>
            <person name="Matsumoto Y."/>
            <person name="Kinjo T."/>
            <person name="Motooka D."/>
            <person name="Nabeya D."/>
            <person name="Jung N."/>
            <person name="Uechi K."/>
            <person name="Horii T."/>
            <person name="Iida T."/>
            <person name="Fujita J."/>
            <person name="Nakamura S."/>
        </authorList>
    </citation>
    <scope>NUCLEOTIDE SEQUENCE [LARGE SCALE GENOMIC DNA]</scope>
    <source>
        <strain evidence="4 5">JCM 15658</strain>
    </source>
</reference>
<proteinExistence type="inferred from homology"/>
<dbReference type="PRINTS" id="PR00081">
    <property type="entry name" value="GDHRDH"/>
</dbReference>